<dbReference type="EMBL" id="JBEAFC010000001">
    <property type="protein sequence ID" value="KAL1568981.1"/>
    <property type="molecule type" value="Genomic_DNA"/>
</dbReference>
<proteinExistence type="predicted"/>
<organism evidence="2 3">
    <name type="scientific">Salvia divinorum</name>
    <name type="common">Maria pastora</name>
    <name type="synonym">Diviner's sage</name>
    <dbReference type="NCBI Taxonomy" id="28513"/>
    <lineage>
        <taxon>Eukaryota</taxon>
        <taxon>Viridiplantae</taxon>
        <taxon>Streptophyta</taxon>
        <taxon>Embryophyta</taxon>
        <taxon>Tracheophyta</taxon>
        <taxon>Spermatophyta</taxon>
        <taxon>Magnoliopsida</taxon>
        <taxon>eudicotyledons</taxon>
        <taxon>Gunneridae</taxon>
        <taxon>Pentapetalae</taxon>
        <taxon>asterids</taxon>
        <taxon>lamiids</taxon>
        <taxon>Lamiales</taxon>
        <taxon>Lamiaceae</taxon>
        <taxon>Nepetoideae</taxon>
        <taxon>Mentheae</taxon>
        <taxon>Salviinae</taxon>
        <taxon>Salvia</taxon>
        <taxon>Salvia subgen. Calosphace</taxon>
    </lineage>
</organism>
<comment type="caution">
    <text evidence="2">The sequence shown here is derived from an EMBL/GenBank/DDBJ whole genome shotgun (WGS) entry which is preliminary data.</text>
</comment>
<evidence type="ECO:0000313" key="2">
    <source>
        <dbReference type="EMBL" id="KAL1568981.1"/>
    </source>
</evidence>
<feature type="region of interest" description="Disordered" evidence="1">
    <location>
        <begin position="1"/>
        <end position="76"/>
    </location>
</feature>
<dbReference type="AlphaFoldDB" id="A0ABD1IJT9"/>
<protein>
    <submittedName>
        <fullName evidence="2">Uncharacterized protein</fullName>
    </submittedName>
</protein>
<dbReference type="Proteomes" id="UP001567538">
    <property type="component" value="Unassembled WGS sequence"/>
</dbReference>
<evidence type="ECO:0000256" key="1">
    <source>
        <dbReference type="SAM" id="MobiDB-lite"/>
    </source>
</evidence>
<reference evidence="2 3" key="1">
    <citation type="submission" date="2024-06" db="EMBL/GenBank/DDBJ databases">
        <title>A chromosome level genome sequence of Diviner's sage (Salvia divinorum).</title>
        <authorList>
            <person name="Ford S.A."/>
            <person name="Ro D.-K."/>
            <person name="Ness R.W."/>
            <person name="Phillips M.A."/>
        </authorList>
    </citation>
    <scope>NUCLEOTIDE SEQUENCE [LARGE SCALE GENOMIC DNA]</scope>
    <source>
        <strain evidence="2">SAF-2024a</strain>
        <tissue evidence="2">Leaf</tissue>
    </source>
</reference>
<evidence type="ECO:0000313" key="3">
    <source>
        <dbReference type="Proteomes" id="UP001567538"/>
    </source>
</evidence>
<keyword evidence="3" id="KW-1185">Reference proteome</keyword>
<sequence length="76" mass="8677">MEGHHQLPPPFHTRDFNLQQQFHQNSQDEQSETSSLNTQQKRNSDDTTIGGSPSAGKMSVNRRLQEQTEAANHRHP</sequence>
<feature type="compositionally biased region" description="Polar residues" evidence="1">
    <location>
        <begin position="16"/>
        <end position="51"/>
    </location>
</feature>
<gene>
    <name evidence="2" type="ORF">AAHA92_00518</name>
</gene>
<name>A0ABD1IJT9_SALDI</name>
<accession>A0ABD1IJT9</accession>